<dbReference type="RefSeq" id="WP_186752061.1">
    <property type="nucleotide sequence ID" value="NZ_CP077084.1"/>
</dbReference>
<evidence type="ECO:0000313" key="6">
    <source>
        <dbReference type="Proteomes" id="UP000615613"/>
    </source>
</evidence>
<evidence type="ECO:0000313" key="4">
    <source>
        <dbReference type="EMBL" id="MBC3296925.1"/>
    </source>
</evidence>
<dbReference type="GO" id="GO:0004497">
    <property type="term" value="F:monooxygenase activity"/>
    <property type="evidence" value="ECO:0007669"/>
    <property type="project" value="UniProtKB-KW"/>
</dbReference>
<reference evidence="4" key="1">
    <citation type="journal article" date="2020" name="Microorganisms">
        <title>Reliable Identification of Environmental Pseudomonas Isolates Using the rpoD Gene.</title>
        <authorList>
            <consortium name="The Broad Institute Genome Sequencing Platform"/>
            <person name="Girard L."/>
            <person name="Lood C."/>
            <person name="Rokni-Zadeh H."/>
            <person name="van Noort V."/>
            <person name="Lavigne R."/>
            <person name="De Mot R."/>
        </authorList>
    </citation>
    <scope>NUCLEOTIDE SEQUENCE [LARGE SCALE GENOMIC DNA]</scope>
    <source>
        <strain evidence="4">SWRI145</strain>
    </source>
</reference>
<dbReference type="KEGG" id="ptrt:HU722_0020370"/>
<sequence>MNASPDLAGDAIPKLSVFCFSDVARDSFAQKYEQLLSTARLADELNFHAIWTPERHFHTFGGMFPNPSVVSAALAASTQRIGIRAGSVVLPLHDPLRVAEEWALVDNLSRGRAGVAFSSGWQRNDFVLNAQNYSERHAVLFSSLEQIQALWRGESVTRHELSRPGQPEPVTLQTWPPPYQATIPVWVTTGSNPLLFSEAGKRGLNVLTHLISQTRDQLQENCASYRLARHHAGLDPAGGTITLMMHTQAGEERESLSPCLRPALARYLRAFMQLSENLNAPPAQGQETTDKKQDYALKWGVEKYLHHYGLFGSAAECLTQLKQLKREGIDEVAGLVDFGMPQDSVETTLRTLATLL</sequence>
<evidence type="ECO:0000313" key="5">
    <source>
        <dbReference type="EMBL" id="QXH82327.1"/>
    </source>
</evidence>
<accession>A0A8H9Z0C6</accession>
<dbReference type="PANTHER" id="PTHR30137:SF8">
    <property type="entry name" value="BLR5498 PROTEIN"/>
    <property type="match status" value="1"/>
</dbReference>
<keyword evidence="1" id="KW-0560">Oxidoreductase</keyword>
<organism evidence="4">
    <name type="scientific">Pseudomonas tritici</name>
    <dbReference type="NCBI Taxonomy" id="2745518"/>
    <lineage>
        <taxon>Bacteria</taxon>
        <taxon>Pseudomonadati</taxon>
        <taxon>Pseudomonadota</taxon>
        <taxon>Gammaproteobacteria</taxon>
        <taxon>Pseudomonadales</taxon>
        <taxon>Pseudomonadaceae</taxon>
        <taxon>Pseudomonas</taxon>
    </lineage>
</organism>
<protein>
    <submittedName>
        <fullName evidence="4">LLM class flavin-dependent oxidoreductase</fullName>
    </submittedName>
</protein>
<gene>
    <name evidence="5" type="ORF">HU722_0020370</name>
    <name evidence="4" type="ORF">HU722_35900</name>
</gene>
<dbReference type="InterPro" id="IPR011251">
    <property type="entry name" value="Luciferase-like_dom"/>
</dbReference>
<dbReference type="EMBL" id="JABWQF010000029">
    <property type="protein sequence ID" value="MBC3296925.1"/>
    <property type="molecule type" value="Genomic_DNA"/>
</dbReference>
<dbReference type="GO" id="GO:0005829">
    <property type="term" value="C:cytosol"/>
    <property type="evidence" value="ECO:0007669"/>
    <property type="project" value="TreeGrafter"/>
</dbReference>
<feature type="domain" description="Luciferase-like" evidence="3">
    <location>
        <begin position="15"/>
        <end position="330"/>
    </location>
</feature>
<dbReference type="AlphaFoldDB" id="A0A8H9Z0C6"/>
<dbReference type="InterPro" id="IPR024011">
    <property type="entry name" value="Biosynth_lucif-like_mOase_dom"/>
</dbReference>
<dbReference type="SUPFAM" id="SSF51679">
    <property type="entry name" value="Bacterial luciferase-like"/>
    <property type="match status" value="1"/>
</dbReference>
<dbReference type="Gene3D" id="3.20.20.30">
    <property type="entry name" value="Luciferase-like domain"/>
    <property type="match status" value="1"/>
</dbReference>
<evidence type="ECO:0000259" key="3">
    <source>
        <dbReference type="Pfam" id="PF00296"/>
    </source>
</evidence>
<dbReference type="InterPro" id="IPR050766">
    <property type="entry name" value="Bact_Lucif_Oxidored"/>
</dbReference>
<reference evidence="5" key="2">
    <citation type="submission" date="2021-06" db="EMBL/GenBank/DDBJ databases">
        <title>Updating the genus Pseudomonas: Description of 43 new species and partition of the Pseudomonas putida group.</title>
        <authorList>
            <person name="Girard L."/>
            <person name="Lood C."/>
            <person name="Vandamme P."/>
            <person name="Rokni-Zadeh H."/>
            <person name="van Noort V."/>
            <person name="Hofte M."/>
            <person name="Lavigne R."/>
            <person name="De Mot R."/>
        </authorList>
    </citation>
    <scope>NUCLEOTIDE SEQUENCE</scope>
    <source>
        <strain evidence="5">SWRI145</strain>
    </source>
</reference>
<name>A0A8H9Z0C6_9PSED</name>
<dbReference type="PANTHER" id="PTHR30137">
    <property type="entry name" value="LUCIFERASE-LIKE MONOOXYGENASE"/>
    <property type="match status" value="1"/>
</dbReference>
<keyword evidence="2" id="KW-0503">Monooxygenase</keyword>
<evidence type="ECO:0000256" key="1">
    <source>
        <dbReference type="ARBA" id="ARBA00023002"/>
    </source>
</evidence>
<dbReference type="Pfam" id="PF00296">
    <property type="entry name" value="Bac_luciferase"/>
    <property type="match status" value="1"/>
</dbReference>
<dbReference type="EMBL" id="CP077084">
    <property type="protein sequence ID" value="QXH82327.1"/>
    <property type="molecule type" value="Genomic_DNA"/>
</dbReference>
<dbReference type="GO" id="GO:0016705">
    <property type="term" value="F:oxidoreductase activity, acting on paired donors, with incorporation or reduction of molecular oxygen"/>
    <property type="evidence" value="ECO:0007669"/>
    <property type="project" value="InterPro"/>
</dbReference>
<dbReference type="NCBIfam" id="TIGR04020">
    <property type="entry name" value="seco_metab_LLM"/>
    <property type="match status" value="1"/>
</dbReference>
<proteinExistence type="predicted"/>
<keyword evidence="6" id="KW-1185">Reference proteome</keyword>
<evidence type="ECO:0000256" key="2">
    <source>
        <dbReference type="ARBA" id="ARBA00023033"/>
    </source>
</evidence>
<dbReference type="InterPro" id="IPR036661">
    <property type="entry name" value="Luciferase-like_sf"/>
</dbReference>
<dbReference type="Proteomes" id="UP000615613">
    <property type="component" value="Chromosome"/>
</dbReference>